<evidence type="ECO:0000313" key="3">
    <source>
        <dbReference type="Proteomes" id="UP001644719"/>
    </source>
</evidence>
<dbReference type="RefSeq" id="WP_148463600.1">
    <property type="nucleotide sequence ID" value="NZ_JAAITS010000061.1"/>
</dbReference>
<evidence type="ECO:0008006" key="4">
    <source>
        <dbReference type="Google" id="ProtNLM"/>
    </source>
</evidence>
<feature type="compositionally biased region" description="Basic and acidic residues" evidence="1">
    <location>
        <begin position="1"/>
        <end position="32"/>
    </location>
</feature>
<accession>A0ABX2HA98</accession>
<gene>
    <name evidence="2" type="ORF">G5B17_17320</name>
</gene>
<proteinExistence type="predicted"/>
<evidence type="ECO:0000256" key="1">
    <source>
        <dbReference type="SAM" id="MobiDB-lite"/>
    </source>
</evidence>
<dbReference type="GeneID" id="69515907"/>
<protein>
    <recommendedName>
        <fullName evidence="4">Transposase</fullName>
    </recommendedName>
</protein>
<organism evidence="2 3">
    <name type="scientific">Blautia faecis</name>
    <dbReference type="NCBI Taxonomy" id="871665"/>
    <lineage>
        <taxon>Bacteria</taxon>
        <taxon>Bacillati</taxon>
        <taxon>Bacillota</taxon>
        <taxon>Clostridia</taxon>
        <taxon>Lachnospirales</taxon>
        <taxon>Lachnospiraceae</taxon>
        <taxon>Blautia</taxon>
    </lineage>
</organism>
<feature type="region of interest" description="Disordered" evidence="1">
    <location>
        <begin position="1"/>
        <end position="33"/>
    </location>
</feature>
<name>A0ABX2HA98_9FIRM</name>
<evidence type="ECO:0000313" key="2">
    <source>
        <dbReference type="EMBL" id="NSG87121.1"/>
    </source>
</evidence>
<comment type="caution">
    <text evidence="2">The sequence shown here is derived from an EMBL/GenBank/DDBJ whole genome shotgun (WGS) entry which is preliminary data.</text>
</comment>
<dbReference type="Proteomes" id="UP001644719">
    <property type="component" value="Unassembled WGS sequence"/>
</dbReference>
<keyword evidence="3" id="KW-1185">Reference proteome</keyword>
<sequence>MCKAIKEMLRVSRQEGEQEGRQEGRQKGRLEGQDGMATLSEKLILADRVSKLLKASTDREYRNKLLVEFGLA</sequence>
<reference evidence="2 3" key="1">
    <citation type="journal article" date="2020" name="Cell Host Microbe">
        <title>Functional and Genomic Variation between Human-Derived Isolates of Lachnospiraceae Reveals Inter- and Intra-Species Diversity.</title>
        <authorList>
            <person name="Sorbara M.T."/>
            <person name="Littmann E.R."/>
            <person name="Fontana E."/>
            <person name="Moody T.U."/>
            <person name="Kohout C.E."/>
            <person name="Gjonbalaj M."/>
            <person name="Eaton V."/>
            <person name="Seok R."/>
            <person name="Leiner I.M."/>
            <person name="Pamer E.G."/>
        </authorList>
    </citation>
    <scope>NUCLEOTIDE SEQUENCE [LARGE SCALE GENOMIC DNA]</scope>
    <source>
        <strain evidence="2 3">MSK.17.74</strain>
    </source>
</reference>
<dbReference type="EMBL" id="JAAITS010000061">
    <property type="protein sequence ID" value="NSG87121.1"/>
    <property type="molecule type" value="Genomic_DNA"/>
</dbReference>